<dbReference type="Pfam" id="PF00665">
    <property type="entry name" value="rve"/>
    <property type="match status" value="1"/>
</dbReference>
<dbReference type="Gene3D" id="1.20.1050.130">
    <property type="match status" value="1"/>
</dbReference>
<evidence type="ECO:0000256" key="9">
    <source>
        <dbReference type="SAM" id="MobiDB-lite"/>
    </source>
</evidence>
<dbReference type="CDD" id="cd09272">
    <property type="entry name" value="RNase_HI_RT_Ty1"/>
    <property type="match status" value="1"/>
</dbReference>
<keyword evidence="14" id="KW-1185">Reference proteome</keyword>
<dbReference type="InterPro" id="IPR001584">
    <property type="entry name" value="Integrase_cat-core"/>
</dbReference>
<gene>
    <name evidence="13" type="ORF">E3N88_12870</name>
</gene>
<dbReference type="InterPro" id="IPR036397">
    <property type="entry name" value="RNaseH_sf"/>
</dbReference>
<organism evidence="13 14">
    <name type="scientific">Mikania micrantha</name>
    <name type="common">bitter vine</name>
    <dbReference type="NCBI Taxonomy" id="192012"/>
    <lineage>
        <taxon>Eukaryota</taxon>
        <taxon>Viridiplantae</taxon>
        <taxon>Streptophyta</taxon>
        <taxon>Embryophyta</taxon>
        <taxon>Tracheophyta</taxon>
        <taxon>Spermatophyta</taxon>
        <taxon>Magnoliopsida</taxon>
        <taxon>eudicotyledons</taxon>
        <taxon>Gunneridae</taxon>
        <taxon>Pentapetalae</taxon>
        <taxon>asterids</taxon>
        <taxon>campanulids</taxon>
        <taxon>Asterales</taxon>
        <taxon>Asteraceae</taxon>
        <taxon>Asteroideae</taxon>
        <taxon>Heliantheae alliance</taxon>
        <taxon>Eupatorieae</taxon>
        <taxon>Mikania</taxon>
    </lineage>
</organism>
<evidence type="ECO:0000259" key="10">
    <source>
        <dbReference type="PROSITE" id="PS50405"/>
    </source>
</evidence>
<feature type="domain" description="TRNA-binding" evidence="11">
    <location>
        <begin position="238"/>
        <end position="341"/>
    </location>
</feature>
<proteinExistence type="predicted"/>
<feature type="domain" description="GST C-terminal" evidence="10">
    <location>
        <begin position="18"/>
        <end position="154"/>
    </location>
</feature>
<dbReference type="Pfam" id="PF25597">
    <property type="entry name" value="SH3_retrovirus"/>
    <property type="match status" value="1"/>
</dbReference>
<dbReference type="PROSITE" id="PS50994">
    <property type="entry name" value="INTEGRASE"/>
    <property type="match status" value="1"/>
</dbReference>
<evidence type="ECO:0000256" key="3">
    <source>
        <dbReference type="ARBA" id="ARBA00022555"/>
    </source>
</evidence>
<dbReference type="GO" id="GO:0005737">
    <property type="term" value="C:cytoplasm"/>
    <property type="evidence" value="ECO:0007669"/>
    <property type="project" value="UniProtKB-SubCell"/>
</dbReference>
<dbReference type="InterPro" id="IPR013103">
    <property type="entry name" value="RVT_2"/>
</dbReference>
<evidence type="ECO:0000313" key="13">
    <source>
        <dbReference type="EMBL" id="KAD5961397.1"/>
    </source>
</evidence>
<dbReference type="OrthoDB" id="197206at2759"/>
<dbReference type="GO" id="GO:0032991">
    <property type="term" value="C:protein-containing complex"/>
    <property type="evidence" value="ECO:0007669"/>
    <property type="project" value="UniProtKB-ARBA"/>
</dbReference>
<dbReference type="InterPro" id="IPR012340">
    <property type="entry name" value="NA-bd_OB-fold"/>
</dbReference>
<evidence type="ECO:0000256" key="4">
    <source>
        <dbReference type="ARBA" id="ARBA00022723"/>
    </source>
</evidence>
<dbReference type="PANTHER" id="PTHR42648">
    <property type="entry name" value="TRANSPOSASE, PUTATIVE-RELATED"/>
    <property type="match status" value="1"/>
</dbReference>
<dbReference type="GO" id="GO:0046872">
    <property type="term" value="F:metal ion binding"/>
    <property type="evidence" value="ECO:0007669"/>
    <property type="project" value="UniProtKB-KW"/>
</dbReference>
<dbReference type="SUPFAM" id="SSF53098">
    <property type="entry name" value="Ribonuclease H-like"/>
    <property type="match status" value="1"/>
</dbReference>
<name>A0A5N6P6T5_9ASTR</name>
<keyword evidence="5" id="KW-0378">Hydrolase</keyword>
<accession>A0A5N6P6T5</accession>
<evidence type="ECO:0000256" key="1">
    <source>
        <dbReference type="ARBA" id="ARBA00004496"/>
    </source>
</evidence>
<evidence type="ECO:0000313" key="14">
    <source>
        <dbReference type="Proteomes" id="UP000326396"/>
    </source>
</evidence>
<dbReference type="CDD" id="cd02799">
    <property type="entry name" value="tRNA_bind_EMAP-II_like"/>
    <property type="match status" value="1"/>
</dbReference>
<comment type="caution">
    <text evidence="13">The sequence shown here is derived from an EMBL/GenBank/DDBJ whole genome shotgun (WGS) entry which is preliminary data.</text>
</comment>
<dbReference type="SUPFAM" id="SSF50249">
    <property type="entry name" value="Nucleic acid-binding proteins"/>
    <property type="match status" value="1"/>
</dbReference>
<dbReference type="InterPro" id="IPR039537">
    <property type="entry name" value="Retrotran_Ty1/copia-like"/>
</dbReference>
<keyword evidence="2" id="KW-0963">Cytoplasm</keyword>
<dbReference type="GO" id="GO:0016787">
    <property type="term" value="F:hydrolase activity"/>
    <property type="evidence" value="ECO:0007669"/>
    <property type="project" value="UniProtKB-KW"/>
</dbReference>
<evidence type="ECO:0000256" key="5">
    <source>
        <dbReference type="ARBA" id="ARBA00022801"/>
    </source>
</evidence>
<dbReference type="GO" id="GO:0015074">
    <property type="term" value="P:DNA integration"/>
    <property type="evidence" value="ECO:0007669"/>
    <property type="project" value="InterPro"/>
</dbReference>
<dbReference type="PROSITE" id="PS50405">
    <property type="entry name" value="GST_CTER"/>
    <property type="match status" value="1"/>
</dbReference>
<dbReference type="InterPro" id="IPR010987">
    <property type="entry name" value="Glutathione-S-Trfase_C-like"/>
</dbReference>
<dbReference type="InterPro" id="IPR043502">
    <property type="entry name" value="DNA/RNA_pol_sf"/>
</dbReference>
<dbReference type="AlphaFoldDB" id="A0A5N6P6T5"/>
<evidence type="ECO:0000256" key="6">
    <source>
        <dbReference type="ARBA" id="ARBA00022884"/>
    </source>
</evidence>
<dbReference type="InterPro" id="IPR036282">
    <property type="entry name" value="Glutathione-S-Trfase_C_sf"/>
</dbReference>
<evidence type="ECO:0000259" key="11">
    <source>
        <dbReference type="PROSITE" id="PS50886"/>
    </source>
</evidence>
<dbReference type="FunFam" id="2.40.50.140:FF:000047">
    <property type="entry name" value="tyrosine--tRNA ligase, cytoplasmic isoform X2"/>
    <property type="match status" value="1"/>
</dbReference>
<evidence type="ECO:0000256" key="2">
    <source>
        <dbReference type="ARBA" id="ARBA00022490"/>
    </source>
</evidence>
<dbReference type="InterPro" id="IPR012337">
    <property type="entry name" value="RNaseH-like_sf"/>
</dbReference>
<protein>
    <submittedName>
        <fullName evidence="13">Uncharacterized protein</fullName>
    </submittedName>
</protein>
<keyword evidence="7" id="KW-0648">Protein biosynthesis</keyword>
<keyword evidence="3 8" id="KW-0820">tRNA-binding</keyword>
<dbReference type="SUPFAM" id="SSF47616">
    <property type="entry name" value="GST C-terminal domain-like"/>
    <property type="match status" value="1"/>
</dbReference>
<dbReference type="PROSITE" id="PS50886">
    <property type="entry name" value="TRBD"/>
    <property type="match status" value="1"/>
</dbReference>
<dbReference type="SUPFAM" id="SSF56672">
    <property type="entry name" value="DNA/RNA polymerases"/>
    <property type="match status" value="1"/>
</dbReference>
<feature type="compositionally biased region" description="Basic and acidic residues" evidence="9">
    <location>
        <begin position="163"/>
        <end position="176"/>
    </location>
</feature>
<evidence type="ECO:0000259" key="12">
    <source>
        <dbReference type="PROSITE" id="PS50994"/>
    </source>
</evidence>
<dbReference type="Proteomes" id="UP000326396">
    <property type="component" value="Linkage Group LG14"/>
</dbReference>
<dbReference type="Pfam" id="PF01588">
    <property type="entry name" value="tRNA_bind"/>
    <property type="match status" value="1"/>
</dbReference>
<dbReference type="EMBL" id="SZYD01000006">
    <property type="protein sequence ID" value="KAD5961397.1"/>
    <property type="molecule type" value="Genomic_DNA"/>
</dbReference>
<feature type="region of interest" description="Disordered" evidence="9">
    <location>
        <begin position="158"/>
        <end position="232"/>
    </location>
</feature>
<dbReference type="PANTHER" id="PTHR42648:SF18">
    <property type="entry name" value="RETROTRANSPOSON, UNCLASSIFIED-LIKE PROTEIN"/>
    <property type="match status" value="1"/>
</dbReference>
<evidence type="ECO:0000256" key="7">
    <source>
        <dbReference type="ARBA" id="ARBA00022917"/>
    </source>
</evidence>
<dbReference type="Pfam" id="PF07727">
    <property type="entry name" value="RVT_2"/>
    <property type="match status" value="1"/>
</dbReference>
<feature type="domain" description="Integrase catalytic" evidence="12">
    <location>
        <begin position="446"/>
        <end position="612"/>
    </location>
</feature>
<feature type="compositionally biased region" description="Basic and acidic residues" evidence="9">
    <location>
        <begin position="218"/>
        <end position="232"/>
    </location>
</feature>
<comment type="subcellular location">
    <subcellularLocation>
        <location evidence="1">Cytoplasm</location>
    </subcellularLocation>
</comment>
<dbReference type="GO" id="GO:0006412">
    <property type="term" value="P:translation"/>
    <property type="evidence" value="ECO:0007669"/>
    <property type="project" value="UniProtKB-KW"/>
</dbReference>
<dbReference type="CDD" id="cd10304">
    <property type="entry name" value="GST_C_Arc1p_N_like"/>
    <property type="match status" value="1"/>
</dbReference>
<keyword evidence="4" id="KW-0479">Metal-binding</keyword>
<keyword evidence="6 8" id="KW-0694">RNA-binding</keyword>
<dbReference type="Gene3D" id="3.30.420.10">
    <property type="entry name" value="Ribonuclease H-like superfamily/Ribonuclease H"/>
    <property type="match status" value="1"/>
</dbReference>
<dbReference type="GO" id="GO:0000049">
    <property type="term" value="F:tRNA binding"/>
    <property type="evidence" value="ECO:0007669"/>
    <property type="project" value="UniProtKB-UniRule"/>
</dbReference>
<sequence>MASDNEGVILERKRTIVSALCKSRSLDATKFLDDVGIDLKSLSVNIMKTAYENNEELNKWLTFAENFPSDSEACSKGLCELNEYLTDYSVLVGGGYRSSDADIIVFSTVHPYVISLPSSDRNKLPHLLRWMDYIQSTQYFGELFEKIVLEKAPFNPPLAKQTSKGDAESNTKKADSSIKNADLSTKKAAPNAKAAISGADSEKKSDVLNKQATGKTEAVTEKKKLPDKVPDDKDKELSVSLLKIQVGLIRKASKHPSADSLLVEEIDVGEGKCRQVVSGLAKYCSPDELTNRLVALITNVKPGKLRDVVSEGLVLCASNADHTAVEPLIVPEGAKIGECVTFSGHEGKPEDVLNPKKKQLDKITPNLFTDDKGVATFKGVPFMTSAGPCTSTISNAGHVGYDKLGLMMNRSYVVGLPKLDVNKENVCAGCQYGKASQQPFSRSQYQAMKPLELIHSDVFGPVKHPSNQGMKFMVTFIDDFSKYVWVYFMKDKSETFAKFKEFKREAELETRNKVVCLRSDNGGEYLAHEFSAYLKENGIKRQLTCPYTPQQNGVSERKNRHLAEVCRSMIHDKNVPGRFWAESMQTAAFIINRIPQQSLGYESPFEKLTTTKPNVSYFRVFGCVCYVFIPGHLRHKMEKKATRCIFVGYDSERKGWRCCDPNSGKVYVSRNVVFDENSSWWSSTKEPLPDSTLLKESLETSKLRFNLSEDTIIEAENGSDPAVVEELVEEEPILRRSQRVRTPNPKYANVAIVEDIPSEPTSFEEAYSKDEWVLAMREEMNALVNNETWDLVPRPRDVKLVSCKWVYKLKQRADGSIERFKARLVARGFSQQYGLDYEDTFSPVAKWTTIRVVMALAASKRWNLWQLDVNNAFLYGDLEHVIYMEQPMGFESATCPDHVCKLKKAIYGLKQSPRAWFGKIGEFLEQSGYSSTTADASLFVKKFGSRVVMVLVYVDDLVITGDVEDEIQQLKYNLNIQFKMKNLGKLVHFLGLEIHYGDDKLVLHQSKYALDLLSRFKMNMCKPAVTPMEASLKLYADDGKELADPTEYRKIVGSLIYLTITRPDISFTVGVLSRYMENPCKSHMHAVKRLLRYVKGSVTQGIEFKREFESEPKLVGYCDADYAGDLNTRRSTIGYVFMYGQSPILWCSKRQPTVSLSTTEAEYRAAAMAAQECVWVMLLLKELNQDTSYKVQVMCDNISAIKLAQNPVFHARTKHIEVHYHFIREKVLKGEIDMQYVASDEQLADVFTKSMSGVKMKKFRDKMKLVQVGV</sequence>
<dbReference type="Pfam" id="PF21972">
    <property type="entry name" value="Arc1p_N_like"/>
    <property type="match status" value="1"/>
</dbReference>
<dbReference type="Gene3D" id="2.40.50.140">
    <property type="entry name" value="Nucleic acid-binding proteins"/>
    <property type="match status" value="1"/>
</dbReference>
<reference evidence="13 14" key="1">
    <citation type="submission" date="2019-05" db="EMBL/GenBank/DDBJ databases">
        <title>Mikania micrantha, genome provides insights into the molecular mechanism of rapid growth.</title>
        <authorList>
            <person name="Liu B."/>
        </authorList>
    </citation>
    <scope>NUCLEOTIDE SEQUENCE [LARGE SCALE GENOMIC DNA]</scope>
    <source>
        <strain evidence="13">NLD-2019</strain>
        <tissue evidence="13">Leaf</tissue>
    </source>
</reference>
<evidence type="ECO:0000256" key="8">
    <source>
        <dbReference type="PROSITE-ProRule" id="PRU00209"/>
    </source>
</evidence>
<dbReference type="InterPro" id="IPR053836">
    <property type="entry name" value="Arc1-like_N"/>
</dbReference>
<dbReference type="InterPro" id="IPR057670">
    <property type="entry name" value="SH3_retrovirus"/>
</dbReference>
<dbReference type="InterPro" id="IPR002547">
    <property type="entry name" value="tRNA-bd_dom"/>
</dbReference>